<dbReference type="Proteomes" id="UP000050280">
    <property type="component" value="Unassembled WGS sequence"/>
</dbReference>
<feature type="chain" id="PRO_5006134667" description="DUF4968 domain-containing protein" evidence="1">
    <location>
        <begin position="20"/>
        <end position="127"/>
    </location>
</feature>
<dbReference type="OrthoDB" id="1446823at2"/>
<dbReference type="AlphaFoldDB" id="A0A0P7A7N8"/>
<protein>
    <recommendedName>
        <fullName evidence="4">DUF4968 domain-containing protein</fullName>
    </recommendedName>
</protein>
<dbReference type="RefSeq" id="WP_054558416.1">
    <property type="nucleotide sequence ID" value="NZ_LDJX01000002.1"/>
</dbReference>
<organism evidence="2 3">
    <name type="scientific">Croceitalea dokdonensis DOKDO 023</name>
    <dbReference type="NCBI Taxonomy" id="1300341"/>
    <lineage>
        <taxon>Bacteria</taxon>
        <taxon>Pseudomonadati</taxon>
        <taxon>Bacteroidota</taxon>
        <taxon>Flavobacteriia</taxon>
        <taxon>Flavobacteriales</taxon>
        <taxon>Flavobacteriaceae</taxon>
        <taxon>Croceitalea</taxon>
    </lineage>
</organism>
<comment type="caution">
    <text evidence="2">The sequence shown here is derived from an EMBL/GenBank/DDBJ whole genome shotgun (WGS) entry which is preliminary data.</text>
</comment>
<evidence type="ECO:0000313" key="2">
    <source>
        <dbReference type="EMBL" id="KPM32823.1"/>
    </source>
</evidence>
<sequence>MKKVFFVVMMALSISSITAQENFAKDVQVGQQMMITVPSSGSFQHVKIPKKNFIIKKGGIWNMDSVDNAVVNVISISNGEQPKVTLERADGKKFFNAYRTIKANFNSAVNSGELQFMKGSQKASITR</sequence>
<proteinExistence type="predicted"/>
<feature type="signal peptide" evidence="1">
    <location>
        <begin position="1"/>
        <end position="19"/>
    </location>
</feature>
<reference evidence="2 3" key="1">
    <citation type="submission" date="2015-09" db="EMBL/GenBank/DDBJ databases">
        <title>Genome sequence of the marine flavobacterium Croceitalea dokdonensis DOKDO 023 that contains proton- and sodium-pumping rhodopsins.</title>
        <authorList>
            <person name="Kwon S.-K."/>
            <person name="Lee H.K."/>
            <person name="Kwak M.-J."/>
            <person name="Kim J.F."/>
        </authorList>
    </citation>
    <scope>NUCLEOTIDE SEQUENCE [LARGE SCALE GENOMIC DNA]</scope>
    <source>
        <strain evidence="2 3">DOKDO 023</strain>
    </source>
</reference>
<evidence type="ECO:0000313" key="3">
    <source>
        <dbReference type="Proteomes" id="UP000050280"/>
    </source>
</evidence>
<evidence type="ECO:0000256" key="1">
    <source>
        <dbReference type="SAM" id="SignalP"/>
    </source>
</evidence>
<name>A0A0P7A7N8_9FLAO</name>
<dbReference type="EMBL" id="LDJX01000002">
    <property type="protein sequence ID" value="KPM32823.1"/>
    <property type="molecule type" value="Genomic_DNA"/>
</dbReference>
<accession>A0A0P7A7N8</accession>
<dbReference type="STRING" id="1300341.I595_1250"/>
<keyword evidence="1" id="KW-0732">Signal</keyword>
<gene>
    <name evidence="2" type="ORF">I595_1250</name>
</gene>
<evidence type="ECO:0008006" key="4">
    <source>
        <dbReference type="Google" id="ProtNLM"/>
    </source>
</evidence>
<keyword evidence="3" id="KW-1185">Reference proteome</keyword>